<reference evidence="3" key="1">
    <citation type="journal article" date="2019" name="Int. J. Syst. Evol. Microbiol.">
        <title>The Global Catalogue of Microorganisms (GCM) 10K type strain sequencing project: providing services to taxonomists for standard genome sequencing and annotation.</title>
        <authorList>
            <consortium name="The Broad Institute Genomics Platform"/>
            <consortium name="The Broad Institute Genome Sequencing Center for Infectious Disease"/>
            <person name="Wu L."/>
            <person name="Ma J."/>
        </authorList>
    </citation>
    <scope>NUCLEOTIDE SEQUENCE [LARGE SCALE GENOMIC DNA]</scope>
    <source>
        <strain evidence="3">KCTC 32255</strain>
    </source>
</reference>
<accession>A0ABW2C728</accession>
<evidence type="ECO:0000313" key="3">
    <source>
        <dbReference type="Proteomes" id="UP001596337"/>
    </source>
</evidence>
<organism evidence="2 3">
    <name type="scientific">Haloechinothrix salitolerans</name>
    <dbReference type="NCBI Taxonomy" id="926830"/>
    <lineage>
        <taxon>Bacteria</taxon>
        <taxon>Bacillati</taxon>
        <taxon>Actinomycetota</taxon>
        <taxon>Actinomycetes</taxon>
        <taxon>Pseudonocardiales</taxon>
        <taxon>Pseudonocardiaceae</taxon>
        <taxon>Haloechinothrix</taxon>
    </lineage>
</organism>
<name>A0ABW2C728_9PSEU</name>
<dbReference type="RefSeq" id="WP_345395434.1">
    <property type="nucleotide sequence ID" value="NZ_BAABLA010000023.1"/>
</dbReference>
<comment type="caution">
    <text evidence="2">The sequence shown here is derived from an EMBL/GenBank/DDBJ whole genome shotgun (WGS) entry which is preliminary data.</text>
</comment>
<keyword evidence="3" id="KW-1185">Reference proteome</keyword>
<gene>
    <name evidence="2" type="ORF">ACFQGD_24585</name>
</gene>
<sequence length="52" mass="5550">MGTPSRETASEQRRRVEKPAGETDVGSNGATRPGGTLVLSLGQPGDQHYRKL</sequence>
<protein>
    <submittedName>
        <fullName evidence="2">Uncharacterized protein</fullName>
    </submittedName>
</protein>
<feature type="region of interest" description="Disordered" evidence="1">
    <location>
        <begin position="1"/>
        <end position="52"/>
    </location>
</feature>
<dbReference type="EMBL" id="JBHSXX010000001">
    <property type="protein sequence ID" value="MFC6870320.1"/>
    <property type="molecule type" value="Genomic_DNA"/>
</dbReference>
<dbReference type="Proteomes" id="UP001596337">
    <property type="component" value="Unassembled WGS sequence"/>
</dbReference>
<proteinExistence type="predicted"/>
<feature type="compositionally biased region" description="Basic and acidic residues" evidence="1">
    <location>
        <begin position="8"/>
        <end position="21"/>
    </location>
</feature>
<evidence type="ECO:0000256" key="1">
    <source>
        <dbReference type="SAM" id="MobiDB-lite"/>
    </source>
</evidence>
<evidence type="ECO:0000313" key="2">
    <source>
        <dbReference type="EMBL" id="MFC6870320.1"/>
    </source>
</evidence>